<keyword evidence="2" id="KW-1185">Reference proteome</keyword>
<gene>
    <name evidence="1" type="ORF">LTRI10_LOCUS25685</name>
</gene>
<evidence type="ECO:0000313" key="2">
    <source>
        <dbReference type="Proteomes" id="UP001497516"/>
    </source>
</evidence>
<organism evidence="1 2">
    <name type="scientific">Linum trigynum</name>
    <dbReference type="NCBI Taxonomy" id="586398"/>
    <lineage>
        <taxon>Eukaryota</taxon>
        <taxon>Viridiplantae</taxon>
        <taxon>Streptophyta</taxon>
        <taxon>Embryophyta</taxon>
        <taxon>Tracheophyta</taxon>
        <taxon>Spermatophyta</taxon>
        <taxon>Magnoliopsida</taxon>
        <taxon>eudicotyledons</taxon>
        <taxon>Gunneridae</taxon>
        <taxon>Pentapetalae</taxon>
        <taxon>rosids</taxon>
        <taxon>fabids</taxon>
        <taxon>Malpighiales</taxon>
        <taxon>Linaceae</taxon>
        <taxon>Linum</taxon>
    </lineage>
</organism>
<sequence>MQRDLRPLCHWPYPNPDLEAVRGRDYDSLDLQGFEEREIEGDIWIYDGGCGMMDLLATEAMTEAERRNG</sequence>
<proteinExistence type="predicted"/>
<evidence type="ECO:0000313" key="1">
    <source>
        <dbReference type="EMBL" id="CAL1384483.1"/>
    </source>
</evidence>
<reference evidence="1 2" key="1">
    <citation type="submission" date="2024-04" db="EMBL/GenBank/DDBJ databases">
        <authorList>
            <person name="Fracassetti M."/>
        </authorList>
    </citation>
    <scope>NUCLEOTIDE SEQUENCE [LARGE SCALE GENOMIC DNA]</scope>
</reference>
<dbReference type="Proteomes" id="UP001497516">
    <property type="component" value="Chromosome 4"/>
</dbReference>
<dbReference type="AlphaFoldDB" id="A0AAV2EEX8"/>
<accession>A0AAV2EEX8</accession>
<protein>
    <submittedName>
        <fullName evidence="1">Uncharacterized protein</fullName>
    </submittedName>
</protein>
<name>A0AAV2EEX8_9ROSI</name>
<dbReference type="EMBL" id="OZ034817">
    <property type="protein sequence ID" value="CAL1384483.1"/>
    <property type="molecule type" value="Genomic_DNA"/>
</dbReference>